<name>A0A3B0VMQ6_9ZZZZ</name>
<accession>A0A3B0VMQ6</accession>
<evidence type="ECO:0000313" key="1">
    <source>
        <dbReference type="EMBL" id="VAW33446.1"/>
    </source>
</evidence>
<sequence>MIKVKPSSKLSKALRLHPDVLDYVVSLNPHDFERLYNPLMRKLLPQRISLARLAQMTDTPLAELLITIHHKAQLPLETADLQEIERLAAVASTTPLPKNLTAPPDWLDGHVSKVVDLLESDDRLDTDPFVPLFPVINHAKEGDVILLKHRWEPQPLYDVWQKLNIQHFATKVADDEWWIYIRKGKKYARSRHRSK</sequence>
<reference evidence="1" key="1">
    <citation type="submission" date="2018-06" db="EMBL/GenBank/DDBJ databases">
        <authorList>
            <person name="Zhirakovskaya E."/>
        </authorList>
    </citation>
    <scope>NUCLEOTIDE SEQUENCE</scope>
</reference>
<proteinExistence type="predicted"/>
<protein>
    <recommendedName>
        <fullName evidence="2">DUF2249 domain-containing protein</fullName>
    </recommendedName>
</protein>
<dbReference type="EMBL" id="UOEU01000449">
    <property type="protein sequence ID" value="VAW33446.1"/>
    <property type="molecule type" value="Genomic_DNA"/>
</dbReference>
<dbReference type="AlphaFoldDB" id="A0A3B0VMQ6"/>
<organism evidence="1">
    <name type="scientific">hydrothermal vent metagenome</name>
    <dbReference type="NCBI Taxonomy" id="652676"/>
    <lineage>
        <taxon>unclassified sequences</taxon>
        <taxon>metagenomes</taxon>
        <taxon>ecological metagenomes</taxon>
    </lineage>
</organism>
<dbReference type="InterPro" id="IPR038062">
    <property type="entry name" value="ScdA-like_N_sf"/>
</dbReference>
<dbReference type="Gene3D" id="1.10.3910.10">
    <property type="entry name" value="SP0561-like"/>
    <property type="match status" value="1"/>
</dbReference>
<gene>
    <name evidence="1" type="ORF">MNBD_CHLOROFLEXI01-3595</name>
</gene>
<evidence type="ECO:0008006" key="2">
    <source>
        <dbReference type="Google" id="ProtNLM"/>
    </source>
</evidence>
<dbReference type="SUPFAM" id="SSF140683">
    <property type="entry name" value="SP0561-like"/>
    <property type="match status" value="1"/>
</dbReference>